<reference evidence="1" key="1">
    <citation type="journal article" date="2020" name="Stud. Mycol.">
        <title>101 Dothideomycetes genomes: a test case for predicting lifestyles and emergence of pathogens.</title>
        <authorList>
            <person name="Haridas S."/>
            <person name="Albert R."/>
            <person name="Binder M."/>
            <person name="Bloem J."/>
            <person name="Labutti K."/>
            <person name="Salamov A."/>
            <person name="Andreopoulos B."/>
            <person name="Baker S."/>
            <person name="Barry K."/>
            <person name="Bills G."/>
            <person name="Bluhm B."/>
            <person name="Cannon C."/>
            <person name="Castanera R."/>
            <person name="Culley D."/>
            <person name="Daum C."/>
            <person name="Ezra D."/>
            <person name="Gonzalez J."/>
            <person name="Henrissat B."/>
            <person name="Kuo A."/>
            <person name="Liang C."/>
            <person name="Lipzen A."/>
            <person name="Lutzoni F."/>
            <person name="Magnuson J."/>
            <person name="Mondo S."/>
            <person name="Nolan M."/>
            <person name="Ohm R."/>
            <person name="Pangilinan J."/>
            <person name="Park H.-J."/>
            <person name="Ramirez L."/>
            <person name="Alfaro M."/>
            <person name="Sun H."/>
            <person name="Tritt A."/>
            <person name="Yoshinaga Y."/>
            <person name="Zwiers L.-H."/>
            <person name="Turgeon B."/>
            <person name="Goodwin S."/>
            <person name="Spatafora J."/>
            <person name="Crous P."/>
            <person name="Grigoriev I."/>
        </authorList>
    </citation>
    <scope>NUCLEOTIDE SEQUENCE</scope>
    <source>
        <strain evidence="1">CBS 130266</strain>
    </source>
</reference>
<dbReference type="PANTHER" id="PTHR42085">
    <property type="entry name" value="F-BOX DOMAIN-CONTAINING PROTEIN"/>
    <property type="match status" value="1"/>
</dbReference>
<dbReference type="AlphaFoldDB" id="A0A9P4P2S2"/>
<dbReference type="InterPro" id="IPR038883">
    <property type="entry name" value="AN11006-like"/>
</dbReference>
<name>A0A9P4P2S2_9PEZI</name>
<evidence type="ECO:0008006" key="3">
    <source>
        <dbReference type="Google" id="ProtNLM"/>
    </source>
</evidence>
<dbReference type="EMBL" id="MU007010">
    <property type="protein sequence ID" value="KAF2436336.1"/>
    <property type="molecule type" value="Genomic_DNA"/>
</dbReference>
<dbReference type="Proteomes" id="UP000800235">
    <property type="component" value="Unassembled WGS sequence"/>
</dbReference>
<sequence>MKLTTFTDTTQGNASKHTLINIPAASLLGIPKELRFQIFEELFPTTTTFPLKERTASDHDWQNLKKRRWPQILRTNRQMYEEGSSVLYSRTKFIVMVHKGAIKFHNRNFLVPSEEHSTREDLARQLSHFKSIDLTVEAIDSKSDGAYSLHYRSLKKNLDSFVDCLRRFGCLKRLHVKIDVPPIYVQCWDGSMDTKRKDVEA</sequence>
<keyword evidence="2" id="KW-1185">Reference proteome</keyword>
<comment type="caution">
    <text evidence="1">The sequence shown here is derived from an EMBL/GenBank/DDBJ whole genome shotgun (WGS) entry which is preliminary data.</text>
</comment>
<protein>
    <recommendedName>
        <fullName evidence="3">F-box domain-containing protein</fullName>
    </recommendedName>
</protein>
<proteinExistence type="predicted"/>
<organism evidence="1 2">
    <name type="scientific">Tothia fuscella</name>
    <dbReference type="NCBI Taxonomy" id="1048955"/>
    <lineage>
        <taxon>Eukaryota</taxon>
        <taxon>Fungi</taxon>
        <taxon>Dikarya</taxon>
        <taxon>Ascomycota</taxon>
        <taxon>Pezizomycotina</taxon>
        <taxon>Dothideomycetes</taxon>
        <taxon>Pleosporomycetidae</taxon>
        <taxon>Venturiales</taxon>
        <taxon>Cylindrosympodiaceae</taxon>
        <taxon>Tothia</taxon>
    </lineage>
</organism>
<evidence type="ECO:0000313" key="2">
    <source>
        <dbReference type="Proteomes" id="UP000800235"/>
    </source>
</evidence>
<dbReference type="PANTHER" id="PTHR42085:SF2">
    <property type="entry name" value="F-BOX DOMAIN-CONTAINING PROTEIN"/>
    <property type="match status" value="1"/>
</dbReference>
<gene>
    <name evidence="1" type="ORF">EJ08DRAFT_143098</name>
</gene>
<accession>A0A9P4P2S2</accession>
<dbReference type="OrthoDB" id="5374120at2759"/>
<evidence type="ECO:0000313" key="1">
    <source>
        <dbReference type="EMBL" id="KAF2436336.1"/>
    </source>
</evidence>